<dbReference type="EMBL" id="JAHRIN010049529">
    <property type="protein sequence ID" value="MEQ2208174.1"/>
    <property type="molecule type" value="Genomic_DNA"/>
</dbReference>
<evidence type="ECO:0000313" key="3">
    <source>
        <dbReference type="Proteomes" id="UP001434883"/>
    </source>
</evidence>
<evidence type="ECO:0000313" key="2">
    <source>
        <dbReference type="EMBL" id="MEQ2208174.1"/>
    </source>
</evidence>
<reference evidence="2 3" key="1">
    <citation type="submission" date="2021-06" db="EMBL/GenBank/DDBJ databases">
        <authorList>
            <person name="Palmer J.M."/>
        </authorList>
    </citation>
    <scope>NUCLEOTIDE SEQUENCE [LARGE SCALE GENOMIC DNA]</scope>
    <source>
        <strain evidence="2 3">XC_2019</strain>
        <tissue evidence="2">Muscle</tissue>
    </source>
</reference>
<sequence>MKTASSPLRSFILCHSRIQSLIGCRKFTEKFIFFNSSENGPLSLTSLKSLSLPSPPDLSQNRDPYHQLIYACANKMTSRSLFNALLEISISILNYIVLYYVLYIVLI</sequence>
<keyword evidence="1" id="KW-1133">Transmembrane helix</keyword>
<name>A0ABV0RJ24_9TELE</name>
<organism evidence="2 3">
    <name type="scientific">Xenoophorus captivus</name>
    <dbReference type="NCBI Taxonomy" id="1517983"/>
    <lineage>
        <taxon>Eukaryota</taxon>
        <taxon>Metazoa</taxon>
        <taxon>Chordata</taxon>
        <taxon>Craniata</taxon>
        <taxon>Vertebrata</taxon>
        <taxon>Euteleostomi</taxon>
        <taxon>Actinopterygii</taxon>
        <taxon>Neopterygii</taxon>
        <taxon>Teleostei</taxon>
        <taxon>Neoteleostei</taxon>
        <taxon>Acanthomorphata</taxon>
        <taxon>Ovalentaria</taxon>
        <taxon>Atherinomorphae</taxon>
        <taxon>Cyprinodontiformes</taxon>
        <taxon>Goodeidae</taxon>
        <taxon>Xenoophorus</taxon>
    </lineage>
</organism>
<evidence type="ECO:0000256" key="1">
    <source>
        <dbReference type="SAM" id="Phobius"/>
    </source>
</evidence>
<keyword evidence="1" id="KW-0812">Transmembrane</keyword>
<accession>A0ABV0RJ24</accession>
<comment type="caution">
    <text evidence="2">The sequence shown here is derived from an EMBL/GenBank/DDBJ whole genome shotgun (WGS) entry which is preliminary data.</text>
</comment>
<gene>
    <name evidence="2" type="ORF">XENOCAPTIV_028067</name>
</gene>
<protein>
    <submittedName>
        <fullName evidence="2">Uncharacterized protein</fullName>
    </submittedName>
</protein>
<proteinExistence type="predicted"/>
<keyword evidence="1" id="KW-0472">Membrane</keyword>
<keyword evidence="3" id="KW-1185">Reference proteome</keyword>
<feature type="transmembrane region" description="Helical" evidence="1">
    <location>
        <begin position="84"/>
        <end position="106"/>
    </location>
</feature>
<dbReference type="Proteomes" id="UP001434883">
    <property type="component" value="Unassembled WGS sequence"/>
</dbReference>